<dbReference type="AlphaFoldDB" id="A0A067PM20"/>
<feature type="chain" id="PRO_5001646831" description="Beta-lactamase-related domain-containing protein" evidence="2">
    <location>
        <begin position="20"/>
        <end position="560"/>
    </location>
</feature>
<dbReference type="HOGENOM" id="CLU_020027_14_0_1"/>
<sequence>MLLFPLLVSFAAIVPWVTAESQVLLNSINTGKVIDAEFKAYVQDLLEENSVTGISLAIVHANGQAEFGTWGNKTEDGIAMTSDTLFNLASCSKAFAAAAVGILIDDFANGRNSTPLPPGVKEFTWKTKVKDLLPEDWELMDAWASEKVNIQDILSHVSGLPRHDLSYGPSDSPLDIVQRMKHLQPDHELCEKWSYNNQMYVVAAHIVSTYAGSYIDFVKERILGPLGMKSTTFSPREAARSGKLTQSWVHEGRRIPYWFTEDVIELQAGPGALISSTEDMAKWVAAWLNSGSDPLTGSTIIPRSAYEAITSAYAITDGQGRTPDLSISAYGMGWWRTSYRGHEFLHHTGAIPGFSTRVTFLPSAGFGIVALTNTDEKASVNSAISFRIIDDILGLPHVVSSAGSSVDTVPCISHASGIVANLENLTGTYTNAGYGSFTLCSSESTSSYCEGVLQDFAAIDAYSPRLPPLHSGSQLLAAWPRLWSTHLRFVHLGDNRFTLISPILFPYGYGEDVTPFETYEHGTEAEVRFVLEGERAVGFELIGGDPSSYEQSTSAWFSRV</sequence>
<reference evidence="5" key="1">
    <citation type="journal article" date="2014" name="Proc. Natl. Acad. Sci. U.S.A.">
        <title>Extensive sampling of basidiomycete genomes demonstrates inadequacy of the white-rot/brown-rot paradigm for wood decay fungi.</title>
        <authorList>
            <person name="Riley R."/>
            <person name="Salamov A.A."/>
            <person name="Brown D.W."/>
            <person name="Nagy L.G."/>
            <person name="Floudas D."/>
            <person name="Held B.W."/>
            <person name="Levasseur A."/>
            <person name="Lombard V."/>
            <person name="Morin E."/>
            <person name="Otillar R."/>
            <person name="Lindquist E.A."/>
            <person name="Sun H."/>
            <person name="LaButti K.M."/>
            <person name="Schmutz J."/>
            <person name="Jabbour D."/>
            <person name="Luo H."/>
            <person name="Baker S.E."/>
            <person name="Pisabarro A.G."/>
            <person name="Walton J.D."/>
            <person name="Blanchette R.A."/>
            <person name="Henrissat B."/>
            <person name="Martin F."/>
            <person name="Cullen D."/>
            <person name="Hibbett D.S."/>
            <person name="Grigoriev I.V."/>
        </authorList>
    </citation>
    <scope>NUCLEOTIDE SEQUENCE [LARGE SCALE GENOMIC DNA]</scope>
    <source>
        <strain evidence="5">MUCL 33604</strain>
    </source>
</reference>
<dbReference type="Pfam" id="PF00144">
    <property type="entry name" value="Beta-lactamase"/>
    <property type="match status" value="1"/>
</dbReference>
<feature type="signal peptide" evidence="2">
    <location>
        <begin position="1"/>
        <end position="19"/>
    </location>
</feature>
<dbReference type="InterPro" id="IPR012338">
    <property type="entry name" value="Beta-lactam/transpept-like"/>
</dbReference>
<protein>
    <recommendedName>
        <fullName evidence="3">Beta-lactamase-related domain-containing protein</fullName>
    </recommendedName>
</protein>
<dbReference type="Proteomes" id="UP000027265">
    <property type="component" value="Unassembled WGS sequence"/>
</dbReference>
<evidence type="ECO:0000313" key="5">
    <source>
        <dbReference type="Proteomes" id="UP000027265"/>
    </source>
</evidence>
<dbReference type="PANTHER" id="PTHR46825:SF15">
    <property type="entry name" value="BETA-LACTAMASE-RELATED DOMAIN-CONTAINING PROTEIN"/>
    <property type="match status" value="1"/>
</dbReference>
<dbReference type="EMBL" id="KL197727">
    <property type="protein sequence ID" value="KDQ54895.1"/>
    <property type="molecule type" value="Genomic_DNA"/>
</dbReference>
<keyword evidence="5" id="KW-1185">Reference proteome</keyword>
<keyword evidence="2" id="KW-0732">Signal</keyword>
<name>A0A067PM20_9AGAM</name>
<feature type="domain" description="Beta-lactamase-related" evidence="3">
    <location>
        <begin position="38"/>
        <end position="377"/>
    </location>
</feature>
<evidence type="ECO:0000256" key="1">
    <source>
        <dbReference type="ARBA" id="ARBA00038215"/>
    </source>
</evidence>
<dbReference type="OrthoDB" id="5946976at2759"/>
<accession>A0A067PM20</accession>
<evidence type="ECO:0000259" key="3">
    <source>
        <dbReference type="Pfam" id="PF00144"/>
    </source>
</evidence>
<proteinExistence type="inferred from homology"/>
<evidence type="ECO:0000256" key="2">
    <source>
        <dbReference type="SAM" id="SignalP"/>
    </source>
</evidence>
<evidence type="ECO:0000313" key="4">
    <source>
        <dbReference type="EMBL" id="KDQ54895.1"/>
    </source>
</evidence>
<dbReference type="PANTHER" id="PTHR46825">
    <property type="entry name" value="D-ALANYL-D-ALANINE-CARBOXYPEPTIDASE/ENDOPEPTIDASE AMPH"/>
    <property type="match status" value="1"/>
</dbReference>
<dbReference type="InterPro" id="IPR050491">
    <property type="entry name" value="AmpC-like"/>
</dbReference>
<dbReference type="SUPFAM" id="SSF56601">
    <property type="entry name" value="beta-lactamase/transpeptidase-like"/>
    <property type="match status" value="1"/>
</dbReference>
<comment type="similarity">
    <text evidence="1">Belongs to the peptidase S12 family.</text>
</comment>
<dbReference type="InParanoid" id="A0A067PM20"/>
<dbReference type="Gene3D" id="3.40.710.10">
    <property type="entry name" value="DD-peptidase/beta-lactamase superfamily"/>
    <property type="match status" value="1"/>
</dbReference>
<gene>
    <name evidence="4" type="ORF">JAAARDRAFT_60354</name>
</gene>
<dbReference type="InterPro" id="IPR001466">
    <property type="entry name" value="Beta-lactam-related"/>
</dbReference>
<organism evidence="4 5">
    <name type="scientific">Jaapia argillacea MUCL 33604</name>
    <dbReference type="NCBI Taxonomy" id="933084"/>
    <lineage>
        <taxon>Eukaryota</taxon>
        <taxon>Fungi</taxon>
        <taxon>Dikarya</taxon>
        <taxon>Basidiomycota</taxon>
        <taxon>Agaricomycotina</taxon>
        <taxon>Agaricomycetes</taxon>
        <taxon>Agaricomycetidae</taxon>
        <taxon>Jaapiales</taxon>
        <taxon>Jaapiaceae</taxon>
        <taxon>Jaapia</taxon>
    </lineage>
</organism>
<dbReference type="STRING" id="933084.A0A067PM20"/>